<dbReference type="OrthoDB" id="3176554at2"/>
<dbReference type="InterPro" id="IPR000847">
    <property type="entry name" value="LysR_HTH_N"/>
</dbReference>
<feature type="domain" description="HTH lysR-type" evidence="6">
    <location>
        <begin position="7"/>
        <end position="64"/>
    </location>
</feature>
<dbReference type="SUPFAM" id="SSF46785">
    <property type="entry name" value="Winged helix' DNA-binding domain"/>
    <property type="match status" value="1"/>
</dbReference>
<evidence type="ECO:0000256" key="5">
    <source>
        <dbReference type="ARBA" id="ARBA00023163"/>
    </source>
</evidence>
<dbReference type="Pfam" id="PF03466">
    <property type="entry name" value="LysR_substrate"/>
    <property type="match status" value="1"/>
</dbReference>
<accession>A0A318RGR4</accession>
<keyword evidence="5" id="KW-0804">Transcription</keyword>
<dbReference type="PROSITE" id="PS50931">
    <property type="entry name" value="HTH_LYSR"/>
    <property type="match status" value="1"/>
</dbReference>
<evidence type="ECO:0000313" key="8">
    <source>
        <dbReference type="Proteomes" id="UP000247591"/>
    </source>
</evidence>
<dbReference type="EMBL" id="QJSP01000011">
    <property type="protein sequence ID" value="PYE15067.1"/>
    <property type="molecule type" value="Genomic_DNA"/>
</dbReference>
<comment type="caution">
    <text evidence="7">The sequence shown here is derived from an EMBL/GenBank/DDBJ whole genome shotgun (WGS) entry which is preliminary data.</text>
</comment>
<protein>
    <submittedName>
        <fullName evidence="7">DNA-binding transcriptional LysR family regulator</fullName>
    </submittedName>
</protein>
<dbReference type="FunFam" id="1.10.10.10:FF:000001">
    <property type="entry name" value="LysR family transcriptional regulator"/>
    <property type="match status" value="1"/>
</dbReference>
<keyword evidence="4" id="KW-0010">Activator</keyword>
<dbReference type="Gene3D" id="1.10.10.10">
    <property type="entry name" value="Winged helix-like DNA-binding domain superfamily/Winged helix DNA-binding domain"/>
    <property type="match status" value="1"/>
</dbReference>
<dbReference type="GO" id="GO:0003677">
    <property type="term" value="F:DNA binding"/>
    <property type="evidence" value="ECO:0007669"/>
    <property type="project" value="UniProtKB-KW"/>
</dbReference>
<dbReference type="AlphaFoldDB" id="A0A318RGR4"/>
<dbReference type="PANTHER" id="PTHR30346:SF0">
    <property type="entry name" value="HCA OPERON TRANSCRIPTIONAL ACTIVATOR HCAR"/>
    <property type="match status" value="1"/>
</dbReference>
<keyword evidence="8" id="KW-1185">Reference proteome</keyword>
<reference evidence="7 8" key="1">
    <citation type="submission" date="2018-06" db="EMBL/GenBank/DDBJ databases">
        <title>Genomic Encyclopedia of Type Strains, Phase IV (KMG-IV): sequencing the most valuable type-strain genomes for metagenomic binning, comparative biology and taxonomic classification.</title>
        <authorList>
            <person name="Goeker M."/>
        </authorList>
    </citation>
    <scope>NUCLEOTIDE SEQUENCE [LARGE SCALE GENOMIC DNA]</scope>
    <source>
        <strain evidence="7 8">DSM 45521</strain>
    </source>
</reference>
<evidence type="ECO:0000256" key="2">
    <source>
        <dbReference type="ARBA" id="ARBA00023015"/>
    </source>
</evidence>
<sequence length="301" mass="32301">MPPETPLDLRRLRQFVAVTEASSLASAAATLFVSQQALSTAMRQLETDLDVALFDRSGRRMRLTAAGDELYQGARPLLAGAEQLAEQVRATAIGSEHAFVVGHSPAISGEEVFDLITRTHSEHPGASITARQMFPGDMRTQLFDGTIDLGVRRGVQTPSDLAAAVIDYHRVRIAVAADHPLADRSEVSIADLADFEIVVWSPPHHSYYTDFLVSLCRRSGFEPRLVVNPIQGTPPMTAVIGSLRCAFVTDPAGPGLSGRVAVVDFDAPPLAPVQALWLPHTASAVRDAILNGPDRTLSPGL</sequence>
<dbReference type="CDD" id="cd08414">
    <property type="entry name" value="PBP2_LTTR_aromatics_like"/>
    <property type="match status" value="1"/>
</dbReference>
<proteinExistence type="inferred from homology"/>
<evidence type="ECO:0000256" key="4">
    <source>
        <dbReference type="ARBA" id="ARBA00023159"/>
    </source>
</evidence>
<evidence type="ECO:0000256" key="3">
    <source>
        <dbReference type="ARBA" id="ARBA00023125"/>
    </source>
</evidence>
<dbReference type="InterPro" id="IPR036390">
    <property type="entry name" value="WH_DNA-bd_sf"/>
</dbReference>
<keyword evidence="2" id="KW-0805">Transcription regulation</keyword>
<dbReference type="InterPro" id="IPR005119">
    <property type="entry name" value="LysR_subst-bd"/>
</dbReference>
<dbReference type="Gene3D" id="3.40.190.10">
    <property type="entry name" value="Periplasmic binding protein-like II"/>
    <property type="match status" value="2"/>
</dbReference>
<evidence type="ECO:0000256" key="1">
    <source>
        <dbReference type="ARBA" id="ARBA00009437"/>
    </source>
</evidence>
<dbReference type="SUPFAM" id="SSF53850">
    <property type="entry name" value="Periplasmic binding protein-like II"/>
    <property type="match status" value="1"/>
</dbReference>
<name>A0A318RGR4_WILLI</name>
<keyword evidence="3 7" id="KW-0238">DNA-binding</keyword>
<dbReference type="InterPro" id="IPR036388">
    <property type="entry name" value="WH-like_DNA-bd_sf"/>
</dbReference>
<dbReference type="Pfam" id="PF00126">
    <property type="entry name" value="HTH_1"/>
    <property type="match status" value="1"/>
</dbReference>
<dbReference type="PRINTS" id="PR00039">
    <property type="entry name" value="HTHLYSR"/>
</dbReference>
<gene>
    <name evidence="7" type="ORF">DFR67_111142</name>
</gene>
<dbReference type="GO" id="GO:0032993">
    <property type="term" value="C:protein-DNA complex"/>
    <property type="evidence" value="ECO:0007669"/>
    <property type="project" value="TreeGrafter"/>
</dbReference>
<comment type="similarity">
    <text evidence="1">Belongs to the LysR transcriptional regulatory family.</text>
</comment>
<dbReference type="PANTHER" id="PTHR30346">
    <property type="entry name" value="TRANSCRIPTIONAL DUAL REGULATOR HCAR-RELATED"/>
    <property type="match status" value="1"/>
</dbReference>
<dbReference type="RefSeq" id="WP_110471077.1">
    <property type="nucleotide sequence ID" value="NZ_QJSP01000011.1"/>
</dbReference>
<evidence type="ECO:0000313" key="7">
    <source>
        <dbReference type="EMBL" id="PYE15067.1"/>
    </source>
</evidence>
<dbReference type="Proteomes" id="UP000247591">
    <property type="component" value="Unassembled WGS sequence"/>
</dbReference>
<dbReference type="PRINTS" id="PR01608">
    <property type="entry name" value="BACINVASINC"/>
</dbReference>
<evidence type="ECO:0000259" key="6">
    <source>
        <dbReference type="PROSITE" id="PS50931"/>
    </source>
</evidence>
<dbReference type="GO" id="GO:0003700">
    <property type="term" value="F:DNA-binding transcription factor activity"/>
    <property type="evidence" value="ECO:0007669"/>
    <property type="project" value="InterPro"/>
</dbReference>
<organism evidence="7 8">
    <name type="scientific">Williamsia limnetica</name>
    <dbReference type="NCBI Taxonomy" id="882452"/>
    <lineage>
        <taxon>Bacteria</taxon>
        <taxon>Bacillati</taxon>
        <taxon>Actinomycetota</taxon>
        <taxon>Actinomycetes</taxon>
        <taxon>Mycobacteriales</taxon>
        <taxon>Nocardiaceae</taxon>
        <taxon>Williamsia</taxon>
    </lineage>
</organism>